<dbReference type="Gene3D" id="3.90.550.10">
    <property type="entry name" value="Spore Coat Polysaccharide Biosynthesis Protein SpsA, Chain A"/>
    <property type="match status" value="1"/>
</dbReference>
<dbReference type="Pfam" id="PF00535">
    <property type="entry name" value="Glycos_transf_2"/>
    <property type="match status" value="1"/>
</dbReference>
<dbReference type="PANTHER" id="PTHR43630:SF2">
    <property type="entry name" value="GLYCOSYLTRANSFERASE"/>
    <property type="match status" value="1"/>
</dbReference>
<dbReference type="InterPro" id="IPR011990">
    <property type="entry name" value="TPR-like_helical_dom_sf"/>
</dbReference>
<dbReference type="SUPFAM" id="SSF48452">
    <property type="entry name" value="TPR-like"/>
    <property type="match status" value="1"/>
</dbReference>
<dbReference type="Proteomes" id="UP000186156">
    <property type="component" value="Unassembled WGS sequence"/>
</dbReference>
<dbReference type="InterPro" id="IPR001173">
    <property type="entry name" value="Glyco_trans_2-like"/>
</dbReference>
<reference evidence="3" key="1">
    <citation type="submission" date="2017-01" db="EMBL/GenBank/DDBJ databases">
        <authorList>
            <person name="Varghese N."/>
            <person name="Submissions S."/>
        </authorList>
    </citation>
    <scope>NUCLEOTIDE SEQUENCE [LARGE SCALE GENOMIC DNA]</scope>
    <source>
        <strain evidence="3">DSM 16176</strain>
    </source>
</reference>
<evidence type="ECO:0000313" key="3">
    <source>
        <dbReference type="Proteomes" id="UP000186156"/>
    </source>
</evidence>
<organism evidence="2 3">
    <name type="scientific">Alicyclobacillus vulcanalis</name>
    <dbReference type="NCBI Taxonomy" id="252246"/>
    <lineage>
        <taxon>Bacteria</taxon>
        <taxon>Bacillati</taxon>
        <taxon>Bacillota</taxon>
        <taxon>Bacilli</taxon>
        <taxon>Bacillales</taxon>
        <taxon>Alicyclobacillaceae</taxon>
        <taxon>Alicyclobacillus</taxon>
    </lineage>
</organism>
<dbReference type="AlphaFoldDB" id="A0A1N7JS23"/>
<keyword evidence="3" id="KW-1185">Reference proteome</keyword>
<protein>
    <submittedName>
        <fullName evidence="2">Tetratricopeptide repeat-containing protein</fullName>
    </submittedName>
</protein>
<gene>
    <name evidence="2" type="ORF">SAMN05421799_101147</name>
</gene>
<dbReference type="SUPFAM" id="SSF53448">
    <property type="entry name" value="Nucleotide-diphospho-sugar transferases"/>
    <property type="match status" value="1"/>
</dbReference>
<dbReference type="Pfam" id="PF13181">
    <property type="entry name" value="TPR_8"/>
    <property type="match status" value="2"/>
</dbReference>
<dbReference type="PANTHER" id="PTHR43630">
    <property type="entry name" value="POLY-BETA-1,6-N-ACETYL-D-GLUCOSAMINE SYNTHASE"/>
    <property type="match status" value="1"/>
</dbReference>
<dbReference type="InterPro" id="IPR019734">
    <property type="entry name" value="TPR_rpt"/>
</dbReference>
<proteinExistence type="predicted"/>
<dbReference type="RefSeq" id="WP_076344071.1">
    <property type="nucleotide sequence ID" value="NZ_FTOO01000001.1"/>
</dbReference>
<dbReference type="Gene3D" id="1.25.40.10">
    <property type="entry name" value="Tetratricopeptide repeat domain"/>
    <property type="match status" value="1"/>
</dbReference>
<sequence length="365" mass="41849">MATWSLCMIVRNEEEVLARCLESVGDLADEMIVVDTGSEDHTVEIARSFGARVEEFAWCDDFSAARNYAFRLATCAYILWLDADDVIRPEDMAAWKALKSALPPDVDAVTAWYHLAFYGDQPSYSSRLIRLVRRAATFCWRGRVHEYLDVRGNIFHAETSICHRPIRHDASRNLRIYEARLRAGDVFDARDTLYYANELFDHGRITEAMTQYEAFLTLPNIWKEDAIFACYRLSDAHLKLGRHEEARRAVLRSFLYDAPRSEACCRLGHAALEQGDLAAAYEWYRLATVCRRPPSFMGFLNRACETWLPHIQLCVILARLGHYRAAYEENERAAAYLGREHPMILRNRAALAPLISPPTEGETDD</sequence>
<dbReference type="CDD" id="cd02511">
    <property type="entry name" value="Beta4Glucosyltransferase"/>
    <property type="match status" value="1"/>
</dbReference>
<dbReference type="EMBL" id="FTOO01000001">
    <property type="protein sequence ID" value="SIS52036.1"/>
    <property type="molecule type" value="Genomic_DNA"/>
</dbReference>
<feature type="domain" description="Glycosyltransferase 2-like" evidence="1">
    <location>
        <begin position="5"/>
        <end position="93"/>
    </location>
</feature>
<accession>A0A1N7JS23</accession>
<dbReference type="STRING" id="252246.SAMN05421799_101147"/>
<dbReference type="InterPro" id="IPR029044">
    <property type="entry name" value="Nucleotide-diphossugar_trans"/>
</dbReference>
<evidence type="ECO:0000313" key="2">
    <source>
        <dbReference type="EMBL" id="SIS52036.1"/>
    </source>
</evidence>
<evidence type="ECO:0000259" key="1">
    <source>
        <dbReference type="Pfam" id="PF00535"/>
    </source>
</evidence>
<name>A0A1N7JS23_9BACL</name>